<organism evidence="2 3">
    <name type="scientific">Crotalaria pallida</name>
    <name type="common">Smooth rattlebox</name>
    <name type="synonym">Crotalaria striata</name>
    <dbReference type="NCBI Taxonomy" id="3830"/>
    <lineage>
        <taxon>Eukaryota</taxon>
        <taxon>Viridiplantae</taxon>
        <taxon>Streptophyta</taxon>
        <taxon>Embryophyta</taxon>
        <taxon>Tracheophyta</taxon>
        <taxon>Spermatophyta</taxon>
        <taxon>Magnoliopsida</taxon>
        <taxon>eudicotyledons</taxon>
        <taxon>Gunneridae</taxon>
        <taxon>Pentapetalae</taxon>
        <taxon>rosids</taxon>
        <taxon>fabids</taxon>
        <taxon>Fabales</taxon>
        <taxon>Fabaceae</taxon>
        <taxon>Papilionoideae</taxon>
        <taxon>50 kb inversion clade</taxon>
        <taxon>genistoids sensu lato</taxon>
        <taxon>core genistoids</taxon>
        <taxon>Crotalarieae</taxon>
        <taxon>Crotalaria</taxon>
    </lineage>
</organism>
<reference evidence="2 3" key="1">
    <citation type="submission" date="2024-01" db="EMBL/GenBank/DDBJ databases">
        <title>The genomes of 5 underutilized Papilionoideae crops provide insights into root nodulation and disease resistanc.</title>
        <authorList>
            <person name="Yuan L."/>
        </authorList>
    </citation>
    <scope>NUCLEOTIDE SEQUENCE [LARGE SCALE GENOMIC DNA]</scope>
    <source>
        <strain evidence="2">ZHUSHIDOU_FW_LH</strain>
        <tissue evidence="2">Leaf</tissue>
    </source>
</reference>
<evidence type="ECO:0000256" key="1">
    <source>
        <dbReference type="SAM" id="MobiDB-lite"/>
    </source>
</evidence>
<feature type="compositionally biased region" description="Basic and acidic residues" evidence="1">
    <location>
        <begin position="12"/>
        <end position="26"/>
    </location>
</feature>
<accession>A0AAN9FME7</accession>
<feature type="region of interest" description="Disordered" evidence="1">
    <location>
        <begin position="1"/>
        <end position="36"/>
    </location>
</feature>
<protein>
    <submittedName>
        <fullName evidence="2">Uncharacterized protein</fullName>
    </submittedName>
</protein>
<gene>
    <name evidence="2" type="ORF">RIF29_15749</name>
</gene>
<dbReference type="EMBL" id="JAYWIO010000003">
    <property type="protein sequence ID" value="KAK7274653.1"/>
    <property type="molecule type" value="Genomic_DNA"/>
</dbReference>
<name>A0AAN9FME7_CROPI</name>
<dbReference type="AlphaFoldDB" id="A0AAN9FME7"/>
<comment type="caution">
    <text evidence="2">The sequence shown here is derived from an EMBL/GenBank/DDBJ whole genome shotgun (WGS) entry which is preliminary data.</text>
</comment>
<sequence length="80" mass="8930">MVNCCQRAFRSPTKDSDKRSQRRREDYDQEEDEEKKHALGMVVATAEAAMATAQAVVEVARLSKPMIESKSGINGLATTW</sequence>
<evidence type="ECO:0000313" key="2">
    <source>
        <dbReference type="EMBL" id="KAK7274653.1"/>
    </source>
</evidence>
<dbReference type="Proteomes" id="UP001372338">
    <property type="component" value="Unassembled WGS sequence"/>
</dbReference>
<evidence type="ECO:0000313" key="3">
    <source>
        <dbReference type="Proteomes" id="UP001372338"/>
    </source>
</evidence>
<keyword evidence="3" id="KW-1185">Reference proteome</keyword>
<proteinExistence type="predicted"/>